<dbReference type="Proteomes" id="UP000664991">
    <property type="component" value="Chromosome 14"/>
</dbReference>
<evidence type="ECO:0000256" key="7">
    <source>
        <dbReference type="SAM" id="MobiDB-lite"/>
    </source>
</evidence>
<evidence type="ECO:0000313" key="9">
    <source>
        <dbReference type="EMBL" id="KAG5200951.1"/>
    </source>
</evidence>
<keyword evidence="3 5" id="KW-0371">Homeobox</keyword>
<proteinExistence type="predicted"/>
<dbReference type="PROSITE" id="PS50071">
    <property type="entry name" value="HOMEOBOX_2"/>
    <property type="match status" value="1"/>
</dbReference>
<dbReference type="InterPro" id="IPR001356">
    <property type="entry name" value="HD"/>
</dbReference>
<comment type="caution">
    <text evidence="9">The sequence shown here is derived from an EMBL/GenBank/DDBJ whole genome shotgun (WGS) entry which is preliminary data.</text>
</comment>
<dbReference type="GO" id="GO:0000978">
    <property type="term" value="F:RNA polymerase II cis-regulatory region sequence-specific DNA binding"/>
    <property type="evidence" value="ECO:0007669"/>
    <property type="project" value="TreeGrafter"/>
</dbReference>
<dbReference type="AlphaFoldDB" id="A0A836CX88"/>
<protein>
    <recommendedName>
        <fullName evidence="8">Homeobox domain-containing protein</fullName>
    </recommendedName>
</protein>
<evidence type="ECO:0000256" key="4">
    <source>
        <dbReference type="ARBA" id="ARBA00023242"/>
    </source>
</evidence>
<feature type="region of interest" description="Disordered" evidence="7">
    <location>
        <begin position="105"/>
        <end position="130"/>
    </location>
</feature>
<evidence type="ECO:0000256" key="2">
    <source>
        <dbReference type="ARBA" id="ARBA00023125"/>
    </source>
</evidence>
<evidence type="ECO:0000256" key="1">
    <source>
        <dbReference type="ARBA" id="ARBA00004123"/>
    </source>
</evidence>
<dbReference type="EMBL" id="JAEMGP010000014">
    <property type="protein sequence ID" value="KAG5200951.1"/>
    <property type="molecule type" value="Genomic_DNA"/>
</dbReference>
<accession>A0A836CX88</accession>
<organism evidence="9 10">
    <name type="scientific">Ovis aries</name>
    <name type="common">Sheep</name>
    <dbReference type="NCBI Taxonomy" id="9940"/>
    <lineage>
        <taxon>Eukaryota</taxon>
        <taxon>Metazoa</taxon>
        <taxon>Chordata</taxon>
        <taxon>Craniata</taxon>
        <taxon>Vertebrata</taxon>
        <taxon>Euteleostomi</taxon>
        <taxon>Mammalia</taxon>
        <taxon>Eutheria</taxon>
        <taxon>Laurasiatheria</taxon>
        <taxon>Artiodactyla</taxon>
        <taxon>Ruminantia</taxon>
        <taxon>Pecora</taxon>
        <taxon>Bovidae</taxon>
        <taxon>Caprinae</taxon>
        <taxon>Ovis</taxon>
    </lineage>
</organism>
<dbReference type="SMART" id="SM00389">
    <property type="entry name" value="HOX"/>
    <property type="match status" value="1"/>
</dbReference>
<evidence type="ECO:0000259" key="8">
    <source>
        <dbReference type="PROSITE" id="PS50071"/>
    </source>
</evidence>
<dbReference type="CDD" id="cd00086">
    <property type="entry name" value="homeodomain"/>
    <property type="match status" value="1"/>
</dbReference>
<gene>
    <name evidence="9" type="ORF">JEQ12_005485</name>
</gene>
<dbReference type="InterPro" id="IPR009057">
    <property type="entry name" value="Homeodomain-like_sf"/>
</dbReference>
<comment type="subcellular location">
    <subcellularLocation>
        <location evidence="1 5 6">Nucleus</location>
    </subcellularLocation>
</comment>
<dbReference type="GO" id="GO:0005634">
    <property type="term" value="C:nucleus"/>
    <property type="evidence" value="ECO:0007669"/>
    <property type="project" value="UniProtKB-SubCell"/>
</dbReference>
<dbReference type="PANTHER" id="PTHR45793:SF12">
    <property type="entry name" value="TETRAPEPTIDE REPEAT HOMEOBOX 1"/>
    <property type="match status" value="1"/>
</dbReference>
<feature type="domain" description="Homeobox" evidence="8">
    <location>
        <begin position="18"/>
        <end position="65"/>
    </location>
</feature>
<feature type="DNA-binding region" description="Homeobox" evidence="5">
    <location>
        <begin position="20"/>
        <end position="66"/>
    </location>
</feature>
<dbReference type="PANTHER" id="PTHR45793">
    <property type="entry name" value="HOMEOBOX PROTEIN"/>
    <property type="match status" value="1"/>
</dbReference>
<keyword evidence="4 5" id="KW-0539">Nucleus</keyword>
<evidence type="ECO:0000256" key="6">
    <source>
        <dbReference type="RuleBase" id="RU000682"/>
    </source>
</evidence>
<name>A0A836CX88_SHEEP</name>
<feature type="region of interest" description="Disordered" evidence="7">
    <location>
        <begin position="1"/>
        <end position="24"/>
    </location>
</feature>
<keyword evidence="2 5" id="KW-0238">DNA-binding</keyword>
<reference evidence="9 10" key="1">
    <citation type="submission" date="2020-12" db="EMBL/GenBank/DDBJ databases">
        <title>De novo assembly of Tibetan sheep genome.</title>
        <authorList>
            <person name="Li X."/>
        </authorList>
    </citation>
    <scope>NUCLEOTIDE SEQUENCE [LARGE SCALE GENOMIC DNA]</scope>
    <source>
        <tissue evidence="9">Heart</tissue>
    </source>
</reference>
<evidence type="ECO:0000256" key="5">
    <source>
        <dbReference type="PROSITE-ProRule" id="PRU00108"/>
    </source>
</evidence>
<dbReference type="GO" id="GO:0000981">
    <property type="term" value="F:DNA-binding transcription factor activity, RNA polymerase II-specific"/>
    <property type="evidence" value="ECO:0007669"/>
    <property type="project" value="TreeGrafter"/>
</dbReference>
<evidence type="ECO:0000313" key="10">
    <source>
        <dbReference type="Proteomes" id="UP000664991"/>
    </source>
</evidence>
<dbReference type="Gene3D" id="1.10.10.60">
    <property type="entry name" value="Homeodomain-like"/>
    <property type="match status" value="1"/>
</dbReference>
<dbReference type="Pfam" id="PF00046">
    <property type="entry name" value="Homeodomain"/>
    <property type="match status" value="1"/>
</dbReference>
<sequence length="130" mass="14666">MQAPESVMSPPRRSAPPNRKRRERTVYRKEQLEELKEAFLKNQYPSYQDRLRLAARLHLDEHRVQETSASAVGAVGVSGIPLPNSCPTLCDPIDGRTADACMPKAHVPQQEKRNGKPVPHKWGVVPTRHN</sequence>
<dbReference type="SUPFAM" id="SSF46689">
    <property type="entry name" value="Homeodomain-like"/>
    <property type="match status" value="1"/>
</dbReference>
<evidence type="ECO:0000256" key="3">
    <source>
        <dbReference type="ARBA" id="ARBA00023155"/>
    </source>
</evidence>